<organism evidence="5 6">
    <name type="scientific">Streptococcus ictaluri 707-05</name>
    <dbReference type="NCBI Taxonomy" id="764299"/>
    <lineage>
        <taxon>Bacteria</taxon>
        <taxon>Bacillati</taxon>
        <taxon>Bacillota</taxon>
        <taxon>Bacilli</taxon>
        <taxon>Lactobacillales</taxon>
        <taxon>Streptococcaceae</taxon>
        <taxon>Streptococcus</taxon>
    </lineage>
</organism>
<evidence type="ECO:0000256" key="2">
    <source>
        <dbReference type="ARBA" id="ARBA00022729"/>
    </source>
</evidence>
<dbReference type="RefSeq" id="WP_008088725.1">
    <property type="nucleotide sequence ID" value="NZ_AEUX02000006.1"/>
</dbReference>
<comment type="subcellular location">
    <subcellularLocation>
        <location evidence="1">Secreted</location>
    </subcellularLocation>
</comment>
<keyword evidence="3" id="KW-1133">Transmembrane helix</keyword>
<evidence type="ECO:0000256" key="3">
    <source>
        <dbReference type="SAM" id="Phobius"/>
    </source>
</evidence>
<dbReference type="CDD" id="cd10918">
    <property type="entry name" value="CE4_NodB_like_5s_6s"/>
    <property type="match status" value="1"/>
</dbReference>
<dbReference type="PROSITE" id="PS51677">
    <property type="entry name" value="NODB"/>
    <property type="match status" value="1"/>
</dbReference>
<dbReference type="PANTHER" id="PTHR34216:SF3">
    <property type="entry name" value="POLY-BETA-1,6-N-ACETYL-D-GLUCOSAMINE N-DEACETYLASE"/>
    <property type="match status" value="1"/>
</dbReference>
<proteinExistence type="predicted"/>
<keyword evidence="3" id="KW-0472">Membrane</keyword>
<dbReference type="PANTHER" id="PTHR34216">
    <property type="match status" value="1"/>
</dbReference>
<feature type="domain" description="NodB homology" evidence="4">
    <location>
        <begin position="156"/>
        <end position="317"/>
    </location>
</feature>
<keyword evidence="2" id="KW-0732">Signal</keyword>
<evidence type="ECO:0000313" key="5">
    <source>
        <dbReference type="EMBL" id="EHI69367.1"/>
    </source>
</evidence>
<dbReference type="Gene3D" id="3.20.20.370">
    <property type="entry name" value="Glycoside hydrolase/deacetylase"/>
    <property type="match status" value="1"/>
</dbReference>
<dbReference type="STRING" id="764299.STRIC_1349"/>
<sequence>MKERSKRRHKRKFFTILNSLLLLACAMGIGTIIFLYQGHRHFSLPNFSQNTLQTAFASKSSPKKTTKPKVTAEQKDITKKEESLQWAKQEQAVHIPILMYHAVHVMAPEEAASANLIVDPALFESQLKAMTEAGYYFLTPEEAYRALSQNELPAQKVVWLTFDDSMIDFYNVAFPLLKKYKAKATNNVITGLTEAASPANLTLEQMKEMKAFGMSFQDHTVNHPDLSQSSLDQQKAEMKDSKDYLDKSLQQETIAIAYPAGRYNDNTLTIAQELNYKLGVTTNEGLASAQDGLLSLNRLRILPTTTAEALLSAMSHQ</sequence>
<dbReference type="InterPro" id="IPR002509">
    <property type="entry name" value="NODB_dom"/>
</dbReference>
<dbReference type="EMBL" id="AEUX02000006">
    <property type="protein sequence ID" value="EHI69367.1"/>
    <property type="molecule type" value="Genomic_DNA"/>
</dbReference>
<dbReference type="InterPro" id="IPR051398">
    <property type="entry name" value="Polysacch_Deacetylase"/>
</dbReference>
<dbReference type="GO" id="GO:0005576">
    <property type="term" value="C:extracellular region"/>
    <property type="evidence" value="ECO:0007669"/>
    <property type="project" value="UniProtKB-SubCell"/>
</dbReference>
<evidence type="ECO:0000256" key="1">
    <source>
        <dbReference type="ARBA" id="ARBA00004613"/>
    </source>
</evidence>
<protein>
    <submittedName>
        <fullName evidence="5">Polysaccharide deacetylase</fullName>
    </submittedName>
</protein>
<dbReference type="GO" id="GO:0005975">
    <property type="term" value="P:carbohydrate metabolic process"/>
    <property type="evidence" value="ECO:0007669"/>
    <property type="project" value="InterPro"/>
</dbReference>
<evidence type="ECO:0000313" key="6">
    <source>
        <dbReference type="Proteomes" id="UP000003330"/>
    </source>
</evidence>
<dbReference type="SUPFAM" id="SSF88713">
    <property type="entry name" value="Glycoside hydrolase/deacetylase"/>
    <property type="match status" value="1"/>
</dbReference>
<keyword evidence="3" id="KW-0812">Transmembrane</keyword>
<feature type="transmembrane region" description="Helical" evidence="3">
    <location>
        <begin position="12"/>
        <end position="36"/>
    </location>
</feature>
<dbReference type="Pfam" id="PF01522">
    <property type="entry name" value="Polysacc_deac_1"/>
    <property type="match status" value="1"/>
</dbReference>
<dbReference type="GO" id="GO:0016810">
    <property type="term" value="F:hydrolase activity, acting on carbon-nitrogen (but not peptide) bonds"/>
    <property type="evidence" value="ECO:0007669"/>
    <property type="project" value="InterPro"/>
</dbReference>
<accession>G5K3I0</accession>
<reference evidence="5 6" key="1">
    <citation type="journal article" date="2014" name="Int. J. Syst. Evol. Microbiol.">
        <title>Phylogenomics and the dynamic genome evolution of the genus Streptococcus.</title>
        <authorList>
            <consortium name="The Broad Institute Genome Sequencing Platform"/>
            <person name="Richards V.P."/>
            <person name="Palmer S.R."/>
            <person name="Pavinski Bitar P.D."/>
            <person name="Qin X."/>
            <person name="Weinstock G.M."/>
            <person name="Highlander S.K."/>
            <person name="Town C.D."/>
            <person name="Burne R.A."/>
            <person name="Stanhope M.J."/>
        </authorList>
    </citation>
    <scope>NUCLEOTIDE SEQUENCE [LARGE SCALE GENOMIC DNA]</scope>
    <source>
        <strain evidence="5 6">707-05</strain>
    </source>
</reference>
<dbReference type="PROSITE" id="PS51257">
    <property type="entry name" value="PROKAR_LIPOPROTEIN"/>
    <property type="match status" value="1"/>
</dbReference>
<gene>
    <name evidence="5" type="ORF">STRIC_1349</name>
</gene>
<dbReference type="Proteomes" id="UP000003330">
    <property type="component" value="Unassembled WGS sequence"/>
</dbReference>
<comment type="caution">
    <text evidence="5">The sequence shown here is derived from an EMBL/GenBank/DDBJ whole genome shotgun (WGS) entry which is preliminary data.</text>
</comment>
<keyword evidence="6" id="KW-1185">Reference proteome</keyword>
<dbReference type="AlphaFoldDB" id="G5K3I0"/>
<name>G5K3I0_9STRE</name>
<evidence type="ECO:0000259" key="4">
    <source>
        <dbReference type="PROSITE" id="PS51677"/>
    </source>
</evidence>
<dbReference type="InterPro" id="IPR011330">
    <property type="entry name" value="Glyco_hydro/deAcase_b/a-brl"/>
</dbReference>
<dbReference type="OrthoDB" id="9778320at2"/>
<dbReference type="eggNOG" id="COG0726">
    <property type="taxonomic scope" value="Bacteria"/>
</dbReference>